<keyword evidence="5" id="KW-0255">Endonuclease</keyword>
<keyword evidence="3" id="KW-0548">Nucleotidyltransferase</keyword>
<organism evidence="10 11">
    <name type="scientific">Centaurea solstitialis</name>
    <name type="common">yellow star-thistle</name>
    <dbReference type="NCBI Taxonomy" id="347529"/>
    <lineage>
        <taxon>Eukaryota</taxon>
        <taxon>Viridiplantae</taxon>
        <taxon>Streptophyta</taxon>
        <taxon>Embryophyta</taxon>
        <taxon>Tracheophyta</taxon>
        <taxon>Spermatophyta</taxon>
        <taxon>Magnoliopsida</taxon>
        <taxon>eudicotyledons</taxon>
        <taxon>Gunneridae</taxon>
        <taxon>Pentapetalae</taxon>
        <taxon>asterids</taxon>
        <taxon>campanulids</taxon>
        <taxon>Asterales</taxon>
        <taxon>Asteraceae</taxon>
        <taxon>Carduoideae</taxon>
        <taxon>Cardueae</taxon>
        <taxon>Centaureinae</taxon>
        <taxon>Centaurea</taxon>
    </lineage>
</organism>
<evidence type="ECO:0000256" key="7">
    <source>
        <dbReference type="ARBA" id="ARBA00022918"/>
    </source>
</evidence>
<dbReference type="PROSITE" id="PS00141">
    <property type="entry name" value="ASP_PROTEASE"/>
    <property type="match status" value="1"/>
</dbReference>
<keyword evidence="11" id="KW-1185">Reference proteome</keyword>
<dbReference type="SUPFAM" id="SSF50630">
    <property type="entry name" value="Acid proteases"/>
    <property type="match status" value="1"/>
</dbReference>
<proteinExistence type="predicted"/>
<dbReference type="GO" id="GO:0004190">
    <property type="term" value="F:aspartic-type endopeptidase activity"/>
    <property type="evidence" value="ECO:0007669"/>
    <property type="project" value="InterPro"/>
</dbReference>
<reference evidence="10" key="1">
    <citation type="submission" date="2023-03" db="EMBL/GenBank/DDBJ databases">
        <title>Chromosome-scale reference genome and RAD-based genetic map of yellow starthistle (Centaurea solstitialis) reveal putative structural variation and QTLs associated with invader traits.</title>
        <authorList>
            <person name="Reatini B."/>
            <person name="Cang F.A."/>
            <person name="Jiang Q."/>
            <person name="Mckibben M.T.W."/>
            <person name="Barker M.S."/>
            <person name="Rieseberg L.H."/>
            <person name="Dlugosch K.M."/>
        </authorList>
    </citation>
    <scope>NUCLEOTIDE SEQUENCE</scope>
    <source>
        <strain evidence="10">CAN-66</strain>
        <tissue evidence="10">Leaf</tissue>
    </source>
</reference>
<dbReference type="EMBL" id="JARYMX010000004">
    <property type="protein sequence ID" value="KAJ9552227.1"/>
    <property type="molecule type" value="Genomic_DNA"/>
</dbReference>
<dbReference type="PANTHER" id="PTHR37984:SF5">
    <property type="entry name" value="PROTEIN NYNRIN-LIKE"/>
    <property type="match status" value="1"/>
</dbReference>
<dbReference type="Gene3D" id="3.10.10.10">
    <property type="entry name" value="HIV Type 1 Reverse Transcriptase, subunit A, domain 1"/>
    <property type="match status" value="1"/>
</dbReference>
<evidence type="ECO:0000256" key="6">
    <source>
        <dbReference type="ARBA" id="ARBA00022801"/>
    </source>
</evidence>
<dbReference type="Pfam" id="PF00078">
    <property type="entry name" value="RVT_1"/>
    <property type="match status" value="1"/>
</dbReference>
<dbReference type="GO" id="GO:0004519">
    <property type="term" value="F:endonuclease activity"/>
    <property type="evidence" value="ECO:0007669"/>
    <property type="project" value="UniProtKB-KW"/>
</dbReference>
<keyword evidence="6" id="KW-0378">Hydrolase</keyword>
<dbReference type="PROSITE" id="PS50878">
    <property type="entry name" value="RT_POL"/>
    <property type="match status" value="1"/>
</dbReference>
<evidence type="ECO:0000256" key="5">
    <source>
        <dbReference type="ARBA" id="ARBA00022759"/>
    </source>
</evidence>
<keyword evidence="1" id="KW-0645">Protease</keyword>
<dbReference type="FunFam" id="3.30.70.270:FF:000020">
    <property type="entry name" value="Transposon Tf2-6 polyprotein-like Protein"/>
    <property type="match status" value="1"/>
</dbReference>
<dbReference type="InterPro" id="IPR043128">
    <property type="entry name" value="Rev_trsase/Diguanyl_cyclase"/>
</dbReference>
<comment type="caution">
    <text evidence="10">The sequence shown here is derived from an EMBL/GenBank/DDBJ whole genome shotgun (WGS) entry which is preliminary data.</text>
</comment>
<dbReference type="GO" id="GO:0006508">
    <property type="term" value="P:proteolysis"/>
    <property type="evidence" value="ECO:0007669"/>
    <property type="project" value="UniProtKB-KW"/>
</dbReference>
<dbReference type="Proteomes" id="UP001172457">
    <property type="component" value="Chromosome 4"/>
</dbReference>
<feature type="domain" description="Reverse transcriptase" evidence="9">
    <location>
        <begin position="318"/>
        <end position="521"/>
    </location>
</feature>
<evidence type="ECO:0000256" key="3">
    <source>
        <dbReference type="ARBA" id="ARBA00022695"/>
    </source>
</evidence>
<keyword evidence="4" id="KW-0540">Nuclease</keyword>
<keyword evidence="7" id="KW-0695">RNA-directed DNA polymerase</keyword>
<evidence type="ECO:0000256" key="2">
    <source>
        <dbReference type="ARBA" id="ARBA00022679"/>
    </source>
</evidence>
<dbReference type="SUPFAM" id="SSF56672">
    <property type="entry name" value="DNA/RNA polymerases"/>
    <property type="match status" value="1"/>
</dbReference>
<dbReference type="Gene3D" id="2.40.70.10">
    <property type="entry name" value="Acid Proteases"/>
    <property type="match status" value="1"/>
</dbReference>
<protein>
    <recommendedName>
        <fullName evidence="9">Reverse transcriptase domain-containing protein</fullName>
    </recommendedName>
</protein>
<dbReference type="InterPro" id="IPR021109">
    <property type="entry name" value="Peptidase_aspartic_dom_sf"/>
</dbReference>
<gene>
    <name evidence="10" type="ORF">OSB04_016272</name>
</gene>
<evidence type="ECO:0000313" key="10">
    <source>
        <dbReference type="EMBL" id="KAJ9552227.1"/>
    </source>
</evidence>
<dbReference type="PANTHER" id="PTHR37984">
    <property type="entry name" value="PROTEIN CBG26694"/>
    <property type="match status" value="1"/>
</dbReference>
<dbReference type="FunFam" id="3.10.10.10:FF:000007">
    <property type="entry name" value="Retrovirus-related Pol polyprotein from transposon 17.6-like Protein"/>
    <property type="match status" value="1"/>
</dbReference>
<name>A0AA38W9N1_9ASTR</name>
<dbReference type="InterPro" id="IPR001969">
    <property type="entry name" value="Aspartic_peptidase_AS"/>
</dbReference>
<dbReference type="CDD" id="cd01647">
    <property type="entry name" value="RT_LTR"/>
    <property type="match status" value="1"/>
</dbReference>
<evidence type="ECO:0000256" key="8">
    <source>
        <dbReference type="SAM" id="MobiDB-lite"/>
    </source>
</evidence>
<feature type="region of interest" description="Disordered" evidence="8">
    <location>
        <begin position="1"/>
        <end position="34"/>
    </location>
</feature>
<dbReference type="InterPro" id="IPR000477">
    <property type="entry name" value="RT_dom"/>
</dbReference>
<dbReference type="InterPro" id="IPR043502">
    <property type="entry name" value="DNA/RNA_pol_sf"/>
</dbReference>
<evidence type="ECO:0000256" key="1">
    <source>
        <dbReference type="ARBA" id="ARBA00022670"/>
    </source>
</evidence>
<dbReference type="AlphaFoldDB" id="A0AA38W9N1"/>
<dbReference type="GO" id="GO:0003964">
    <property type="term" value="F:RNA-directed DNA polymerase activity"/>
    <property type="evidence" value="ECO:0007669"/>
    <property type="project" value="UniProtKB-KW"/>
</dbReference>
<evidence type="ECO:0000256" key="4">
    <source>
        <dbReference type="ARBA" id="ARBA00022722"/>
    </source>
</evidence>
<dbReference type="InterPro" id="IPR050951">
    <property type="entry name" value="Retrovirus_Pol_polyprotein"/>
</dbReference>
<evidence type="ECO:0000313" key="11">
    <source>
        <dbReference type="Proteomes" id="UP001172457"/>
    </source>
</evidence>
<dbReference type="Gene3D" id="3.30.70.270">
    <property type="match status" value="2"/>
</dbReference>
<dbReference type="CDD" id="cd00303">
    <property type="entry name" value="retropepsin_like"/>
    <property type="match status" value="1"/>
</dbReference>
<dbReference type="Pfam" id="PF08284">
    <property type="entry name" value="RVP_2"/>
    <property type="match status" value="1"/>
</dbReference>
<sequence length="617" mass="70414">MGLTLGQTRAIRQGRGSVDSPIMKSNRNEHSYAPGHRCKKNELSVLLVQNDEPESEINTEDKEKTLDATIVHEMDKEVEIHLNSVVGLTNPKTMKMEGVINDQRVVILIDSGATHNFISTEIVEKKRIKVEKTSDYMITLGRKSKRNGIYKLVEVDVQGLVVIEDFLPIQLGNSHVILGIQWLETLGTIWVNWKAQIMKFPVAGRTVTLKGDPSLGKSLLSLKAMSKIIQQEGQAILVELGSCLLSKEEEQEPQVPTEVQAVLDEFEQVFSMPKDLPPQRGKDHAINLKEGTEVVNVRPYRYPHYQKSEIEKLVKEMLEAKIFRPSNSPFSSPVLLVKKKDGSWRFCVDYRALNKATVIDKFPIPVTDELLDELHGAKVFSKLDLKSGYHPIRMKGDDVYKTAFRTHQGHYEFMVMPFGLVNAPSTFQSLMNEDYPRKFVLVFFDDILIYSPTIEEHVKHMRVVYMPNKKKCDFAKERLGYLGYVISKEGMEVDESKVKSVREWQAPRNVTELRGFLGLSGCYIKFVKGYGMIASPLTDLLKKNKFEWSTDAQTSFNRLKEVLSSKPEQTELSSLTVPNWVPWDRFKEELKEDVFIGMITNQSPNSMKRLTERALLL</sequence>
<accession>A0AA38W9N1</accession>
<keyword evidence="2" id="KW-0808">Transferase</keyword>
<evidence type="ECO:0000259" key="9">
    <source>
        <dbReference type="PROSITE" id="PS50878"/>
    </source>
</evidence>